<reference evidence="5" key="1">
    <citation type="journal article" date="2017" name="Nat. Microbiol.">
        <title>Global analysis of biosynthetic gene clusters reveals vast potential of secondary metabolite production in Penicillium species.</title>
        <authorList>
            <person name="Nielsen J.C."/>
            <person name="Grijseels S."/>
            <person name="Prigent S."/>
            <person name="Ji B."/>
            <person name="Dainat J."/>
            <person name="Nielsen K.F."/>
            <person name="Frisvad J.C."/>
            <person name="Workman M."/>
            <person name="Nielsen J."/>
        </authorList>
    </citation>
    <scope>NUCLEOTIDE SEQUENCE [LARGE SCALE GENOMIC DNA]</scope>
    <source>
        <strain evidence="5">IBT 11843</strain>
    </source>
</reference>
<feature type="compositionally biased region" description="Polar residues" evidence="2">
    <location>
        <begin position="12"/>
        <end position="27"/>
    </location>
</feature>
<feature type="region of interest" description="Disordered" evidence="2">
    <location>
        <begin position="926"/>
        <end position="954"/>
    </location>
</feature>
<feature type="compositionally biased region" description="Basic and acidic residues" evidence="2">
    <location>
        <begin position="594"/>
        <end position="608"/>
    </location>
</feature>
<feature type="compositionally biased region" description="Acidic residues" evidence="2">
    <location>
        <begin position="941"/>
        <end position="954"/>
    </location>
</feature>
<gene>
    <name evidence="4" type="ORF">PENDEC_c032G01096</name>
</gene>
<dbReference type="InterPro" id="IPR016024">
    <property type="entry name" value="ARM-type_fold"/>
</dbReference>
<feature type="compositionally biased region" description="Basic and acidic residues" evidence="2">
    <location>
        <begin position="115"/>
        <end position="133"/>
    </location>
</feature>
<evidence type="ECO:0000256" key="2">
    <source>
        <dbReference type="SAM" id="MobiDB-lite"/>
    </source>
</evidence>
<feature type="compositionally biased region" description="Acidic residues" evidence="2">
    <location>
        <begin position="205"/>
        <end position="239"/>
    </location>
</feature>
<feature type="compositionally biased region" description="Acidic residues" evidence="2">
    <location>
        <begin position="972"/>
        <end position="1032"/>
    </location>
</feature>
<feature type="region of interest" description="Disordered" evidence="2">
    <location>
        <begin position="579"/>
        <end position="608"/>
    </location>
</feature>
<feature type="compositionally biased region" description="Basic and acidic residues" evidence="2">
    <location>
        <begin position="97"/>
        <end position="109"/>
    </location>
</feature>
<proteinExistence type="inferred from homology"/>
<evidence type="ECO:0000313" key="4">
    <source>
        <dbReference type="EMBL" id="OQD68700.1"/>
    </source>
</evidence>
<comment type="similarity">
    <text evidence="1">Belongs to the CBF/MAK21 family.</text>
</comment>
<sequence>MAKGKDKRPSGANENPQNGSASATESQPADMPQFADGAFAGLRQKIEQRLNNQNSGKGKSKKDNKPQPSIETSKKEKDVAPKAGKNRGSAQGKKRDRNGEVIAREEQKGDKKKQGKPDGIKKSSKNDTLREEILALGGTEEDLELLDGIDSESEVEGAPSKGKKGGDEDLRKELSKMLEAAGHVVPDDLEDDEVEAEEEKAQAEAEAEAEEDADVEQADDGSEADSEDASEPEESDVEEAPPVKPAKTKEAEVVIPKEYAKLTCLPRSDWYNIPLPPLNSAKEMNALPRHLVERIHEVANTFLQEETDKYAEAQQASASSSHKFYTTIMASGTLSDKISALTLAVQESPLHNTLSLQNLIGLGKKRSRAQAVEVLRSLKDMFAQGTLLPTDRRLKAFANQPGLVAAFQGAGGRWTERDPLPGGLQKSHLIVWAFEDYLKEQFFEMLKILEIWCNDEIEFSRSRAVSYVYELLKEKPEQEANLLRLLVNKLGDPGRKIASRASYLLLQLEQQHPLMKPLIIKGIEELLFRPGQSQHAKYYAIITLNQTVLSTKEPKVADQLLDIYFSLFVTFLKPTKQALKGKHGKGPKGKGKGKGNDEAKGEAQTDEMREKLTSGVLTGVNRAHPFTDADSDRLTKHLDTLFHITHSSNFNTSIQALMLIQQLTASHQIASDRFYRTLYESLLDPRVATSSKQSLYLNLLFKALKNDLSIRRVKAFVKRIVQVLGMHQPSFICGVFYLIRELEKTFPGLSSLFDQPEDNESDGEEVFRDVPDEDDEEQPLPTPVAKKQSNGYDPRKRDPEHSNADKTCLWELLPYTSHFHPSVSVNAANLLEHQPMSGKPDLTIHTLTHFLDRFVYRTPKASTASRGASIMQPLAGGDAADRLVEAHKSALHAVPLNSENFWKKKAEDVAAEDVFFHQYFNRVNKDKGKGKKGKGGVDPVERDEEDIDDIDGISEDEDEIWKALVDSRPDLEADVDSDDDLDLDDLDSAYSDEDGEGEAAGDDEVIFNDESDVPSDEEMEEAEFGGFDDEEAAAPAPAKKGKKSAKKEEPEDDEDAFDMDVSDDEAFLDSDEDLPSDMELGGVELPAADTAPSASASERKKRRKLKHLPTFASADDYAALLGDEDEGM</sequence>
<feature type="compositionally biased region" description="Basic and acidic residues" evidence="2">
    <location>
        <begin position="793"/>
        <end position="802"/>
    </location>
</feature>
<feature type="domain" description="CCAAT-binding factor" evidence="3">
    <location>
        <begin position="653"/>
        <end position="826"/>
    </location>
</feature>
<dbReference type="GO" id="GO:0005634">
    <property type="term" value="C:nucleus"/>
    <property type="evidence" value="ECO:0007669"/>
    <property type="project" value="TreeGrafter"/>
</dbReference>
<dbReference type="OMA" id="EIWCNDE"/>
<dbReference type="SUPFAM" id="SSF48371">
    <property type="entry name" value="ARM repeat"/>
    <property type="match status" value="1"/>
</dbReference>
<dbReference type="InterPro" id="IPR005612">
    <property type="entry name" value="CCAAT-binding_factor"/>
</dbReference>
<evidence type="ECO:0000313" key="5">
    <source>
        <dbReference type="Proteomes" id="UP000191522"/>
    </source>
</evidence>
<name>A0A1V6NVN9_PENDC</name>
<feature type="compositionally biased region" description="Basic and acidic residues" evidence="2">
    <location>
        <begin position="164"/>
        <end position="176"/>
    </location>
</feature>
<feature type="compositionally biased region" description="Basic residues" evidence="2">
    <location>
        <begin position="579"/>
        <end position="593"/>
    </location>
</feature>
<protein>
    <recommendedName>
        <fullName evidence="3">CCAAT-binding factor domain-containing protein</fullName>
    </recommendedName>
</protein>
<dbReference type="Pfam" id="PF03914">
    <property type="entry name" value="CBF"/>
    <property type="match status" value="1"/>
</dbReference>
<feature type="region of interest" description="Disordered" evidence="2">
    <location>
        <begin position="971"/>
        <end position="1107"/>
    </location>
</feature>
<feature type="compositionally biased region" description="Acidic residues" evidence="2">
    <location>
        <begin position="1050"/>
        <end position="1076"/>
    </location>
</feature>
<dbReference type="InterPro" id="IPR040155">
    <property type="entry name" value="CEBPZ/Mak21-like"/>
</dbReference>
<feature type="compositionally biased region" description="Acidic residues" evidence="2">
    <location>
        <begin position="139"/>
        <end position="155"/>
    </location>
</feature>
<dbReference type="AlphaFoldDB" id="A0A1V6NVN9"/>
<feature type="compositionally biased region" description="Low complexity" evidence="2">
    <location>
        <begin position="1086"/>
        <end position="1096"/>
    </location>
</feature>
<feature type="region of interest" description="Disordered" evidence="2">
    <location>
        <begin position="1"/>
        <end position="250"/>
    </location>
</feature>
<dbReference type="OrthoDB" id="28947at2759"/>
<evidence type="ECO:0000259" key="3">
    <source>
        <dbReference type="Pfam" id="PF03914"/>
    </source>
</evidence>
<accession>A0A1V6NVN9</accession>
<comment type="caution">
    <text evidence="4">The sequence shown here is derived from an EMBL/GenBank/DDBJ whole genome shotgun (WGS) entry which is preliminary data.</text>
</comment>
<evidence type="ECO:0000256" key="1">
    <source>
        <dbReference type="ARBA" id="ARBA00007797"/>
    </source>
</evidence>
<dbReference type="Proteomes" id="UP000191522">
    <property type="component" value="Unassembled WGS sequence"/>
</dbReference>
<dbReference type="PANTHER" id="PTHR12048">
    <property type="entry name" value="CCAAT-BINDING FACTOR-RELATED"/>
    <property type="match status" value="1"/>
</dbReference>
<feature type="compositionally biased region" description="Acidic residues" evidence="2">
    <location>
        <begin position="187"/>
        <end position="198"/>
    </location>
</feature>
<dbReference type="EMBL" id="MDYL01000032">
    <property type="protein sequence ID" value="OQD68700.1"/>
    <property type="molecule type" value="Genomic_DNA"/>
</dbReference>
<keyword evidence="5" id="KW-1185">Reference proteome</keyword>
<dbReference type="PANTHER" id="PTHR12048:SF0">
    <property type="entry name" value="CCAAT_ENHANCER-BINDING PROTEIN ZETA"/>
    <property type="match status" value="1"/>
</dbReference>
<dbReference type="STRING" id="69771.A0A1V6NVN9"/>
<organism evidence="4 5">
    <name type="scientific">Penicillium decumbens</name>
    <dbReference type="NCBI Taxonomy" id="69771"/>
    <lineage>
        <taxon>Eukaryota</taxon>
        <taxon>Fungi</taxon>
        <taxon>Dikarya</taxon>
        <taxon>Ascomycota</taxon>
        <taxon>Pezizomycotina</taxon>
        <taxon>Eurotiomycetes</taxon>
        <taxon>Eurotiomycetidae</taxon>
        <taxon>Eurotiales</taxon>
        <taxon>Aspergillaceae</taxon>
        <taxon>Penicillium</taxon>
    </lineage>
</organism>
<feature type="compositionally biased region" description="Acidic residues" evidence="2">
    <location>
        <begin position="755"/>
        <end position="764"/>
    </location>
</feature>
<feature type="region of interest" description="Disordered" evidence="2">
    <location>
        <begin position="750"/>
        <end position="802"/>
    </location>
</feature>